<dbReference type="AlphaFoldDB" id="A0A0K2U700"/>
<accession>A0A0K2U700</accession>
<protein>
    <submittedName>
        <fullName evidence="1">Uncharacterized protein</fullName>
    </submittedName>
</protein>
<organism evidence="1">
    <name type="scientific">Lepeophtheirus salmonis</name>
    <name type="common">Salmon louse</name>
    <name type="synonym">Caligus salmonis</name>
    <dbReference type="NCBI Taxonomy" id="72036"/>
    <lineage>
        <taxon>Eukaryota</taxon>
        <taxon>Metazoa</taxon>
        <taxon>Ecdysozoa</taxon>
        <taxon>Arthropoda</taxon>
        <taxon>Crustacea</taxon>
        <taxon>Multicrustacea</taxon>
        <taxon>Hexanauplia</taxon>
        <taxon>Copepoda</taxon>
        <taxon>Siphonostomatoida</taxon>
        <taxon>Caligidae</taxon>
        <taxon>Lepeophtheirus</taxon>
    </lineage>
</organism>
<evidence type="ECO:0000313" key="1">
    <source>
        <dbReference type="EMBL" id="CDW34039.1"/>
    </source>
</evidence>
<dbReference type="EMBL" id="HACA01016678">
    <property type="protein sequence ID" value="CDW34039.1"/>
    <property type="molecule type" value="Transcribed_RNA"/>
</dbReference>
<reference evidence="1" key="1">
    <citation type="submission" date="2014-05" db="EMBL/GenBank/DDBJ databases">
        <authorList>
            <person name="Chronopoulou M."/>
        </authorList>
    </citation>
    <scope>NUCLEOTIDE SEQUENCE</scope>
    <source>
        <tissue evidence="1">Whole organism</tissue>
    </source>
</reference>
<sequence>MVMDDKRVKVREIVCTVSISSMNPFSINSNC</sequence>
<proteinExistence type="predicted"/>
<name>A0A0K2U700_LEPSM</name>